<accession>D3F5P1</accession>
<gene>
    <name evidence="3" type="ordered locus">Cwoe_4175</name>
</gene>
<keyword evidence="2" id="KW-0732">Signal</keyword>
<feature type="compositionally biased region" description="Low complexity" evidence="1">
    <location>
        <begin position="79"/>
        <end position="90"/>
    </location>
</feature>
<feature type="chain" id="PRO_5003043506" description="Lipoprotein" evidence="2">
    <location>
        <begin position="26"/>
        <end position="141"/>
    </location>
</feature>
<dbReference type="OrthoDB" id="5244527at2"/>
<dbReference type="PROSITE" id="PS51257">
    <property type="entry name" value="PROKAR_LIPOPROTEIN"/>
    <property type="match status" value="1"/>
</dbReference>
<evidence type="ECO:0000313" key="3">
    <source>
        <dbReference type="EMBL" id="ADB52590.1"/>
    </source>
</evidence>
<feature type="signal peptide" evidence="2">
    <location>
        <begin position="1"/>
        <end position="25"/>
    </location>
</feature>
<dbReference type="STRING" id="469383.Cwoe_4175"/>
<evidence type="ECO:0008006" key="5">
    <source>
        <dbReference type="Google" id="ProtNLM"/>
    </source>
</evidence>
<dbReference type="eggNOG" id="ENOG5030QR0">
    <property type="taxonomic scope" value="Bacteria"/>
</dbReference>
<protein>
    <recommendedName>
        <fullName evidence="5">Lipoprotein</fullName>
    </recommendedName>
</protein>
<sequence precursor="true">MRKRMAGAISVAMLLVGCGASDDYANDPRPPAPRSLAVSVTNDRIAISPSRIGAGPAVLIVSNQSDTSRDVTLTPPEGSSSACVDADASSGPINPMGTARVTVNLVEGDCILSVRDERTPRPARLTVGTERPSAQADLLLP</sequence>
<reference evidence="3 4" key="1">
    <citation type="journal article" date="2010" name="Stand. Genomic Sci.">
        <title>Complete genome sequence of Conexibacter woesei type strain (ID131577).</title>
        <authorList>
            <person name="Pukall R."/>
            <person name="Lapidus A."/>
            <person name="Glavina Del Rio T."/>
            <person name="Copeland A."/>
            <person name="Tice H."/>
            <person name="Cheng J.-F."/>
            <person name="Lucas S."/>
            <person name="Chen F."/>
            <person name="Nolan M."/>
            <person name="Bruce D."/>
            <person name="Goodwin L."/>
            <person name="Pitluck S."/>
            <person name="Mavromatis K."/>
            <person name="Ivanova N."/>
            <person name="Ovchinnikova G."/>
            <person name="Pati A."/>
            <person name="Chen A."/>
            <person name="Palaniappan K."/>
            <person name="Land M."/>
            <person name="Hauser L."/>
            <person name="Chang Y.-J."/>
            <person name="Jeffries C.D."/>
            <person name="Chain P."/>
            <person name="Meincke L."/>
            <person name="Sims D."/>
            <person name="Brettin T."/>
            <person name="Detter J.C."/>
            <person name="Rohde M."/>
            <person name="Goeker M."/>
            <person name="Bristow J."/>
            <person name="Eisen J.A."/>
            <person name="Markowitz V."/>
            <person name="Kyrpides N.C."/>
            <person name="Klenk H.-P."/>
            <person name="Hugenholtz P."/>
        </authorList>
    </citation>
    <scope>NUCLEOTIDE SEQUENCE [LARGE SCALE GENOMIC DNA]</scope>
    <source>
        <strain evidence="4">DSM 14684 / CIP 108061 / JCM 11494 / NBRC 100937 / ID131577</strain>
    </source>
</reference>
<dbReference type="EMBL" id="CP001854">
    <property type="protein sequence ID" value="ADB52590.1"/>
    <property type="molecule type" value="Genomic_DNA"/>
</dbReference>
<dbReference type="HOGENOM" id="CLU_1822100_0_0_11"/>
<evidence type="ECO:0000256" key="2">
    <source>
        <dbReference type="SAM" id="SignalP"/>
    </source>
</evidence>
<dbReference type="AlphaFoldDB" id="D3F5P1"/>
<dbReference type="KEGG" id="cwo:Cwoe_4175"/>
<dbReference type="Proteomes" id="UP000008229">
    <property type="component" value="Chromosome"/>
</dbReference>
<organism evidence="3 4">
    <name type="scientific">Conexibacter woesei (strain DSM 14684 / CCUG 47730 / CIP 108061 / JCM 11494 / NBRC 100937 / ID131577)</name>
    <dbReference type="NCBI Taxonomy" id="469383"/>
    <lineage>
        <taxon>Bacteria</taxon>
        <taxon>Bacillati</taxon>
        <taxon>Actinomycetota</taxon>
        <taxon>Thermoleophilia</taxon>
        <taxon>Solirubrobacterales</taxon>
        <taxon>Conexibacteraceae</taxon>
        <taxon>Conexibacter</taxon>
    </lineage>
</organism>
<evidence type="ECO:0000313" key="4">
    <source>
        <dbReference type="Proteomes" id="UP000008229"/>
    </source>
</evidence>
<feature type="region of interest" description="Disordered" evidence="1">
    <location>
        <begin position="122"/>
        <end position="141"/>
    </location>
</feature>
<evidence type="ECO:0000256" key="1">
    <source>
        <dbReference type="SAM" id="MobiDB-lite"/>
    </source>
</evidence>
<name>D3F5P1_CONWI</name>
<dbReference type="RefSeq" id="WP_012935641.1">
    <property type="nucleotide sequence ID" value="NC_013739.1"/>
</dbReference>
<proteinExistence type="predicted"/>
<keyword evidence="4" id="KW-1185">Reference proteome</keyword>
<feature type="region of interest" description="Disordered" evidence="1">
    <location>
        <begin position="66"/>
        <end position="91"/>
    </location>
</feature>
<reference evidence="4" key="2">
    <citation type="submission" date="2010-01" db="EMBL/GenBank/DDBJ databases">
        <title>The complete genome of Conexibacter woesei DSM 14684.</title>
        <authorList>
            <consortium name="US DOE Joint Genome Institute (JGI-PGF)"/>
            <person name="Lucas S."/>
            <person name="Copeland A."/>
            <person name="Lapidus A."/>
            <person name="Glavina del Rio T."/>
            <person name="Dalin E."/>
            <person name="Tice H."/>
            <person name="Bruce D."/>
            <person name="Goodwin L."/>
            <person name="Pitluck S."/>
            <person name="Kyrpides N."/>
            <person name="Mavromatis K."/>
            <person name="Ivanova N."/>
            <person name="Mikhailova N."/>
            <person name="Chertkov O."/>
            <person name="Brettin T."/>
            <person name="Detter J.C."/>
            <person name="Han C."/>
            <person name="Larimer F."/>
            <person name="Land M."/>
            <person name="Hauser L."/>
            <person name="Markowitz V."/>
            <person name="Cheng J.-F."/>
            <person name="Hugenholtz P."/>
            <person name="Woyke T."/>
            <person name="Wu D."/>
            <person name="Pukall R."/>
            <person name="Steenblock K."/>
            <person name="Schneider S."/>
            <person name="Klenk H.-P."/>
            <person name="Eisen J.A."/>
        </authorList>
    </citation>
    <scope>NUCLEOTIDE SEQUENCE [LARGE SCALE GENOMIC DNA]</scope>
    <source>
        <strain evidence="4">DSM 14684 / CIP 108061 / JCM 11494 / NBRC 100937 / ID131577</strain>
    </source>
</reference>